<sequence length="84" mass="9646">MGRNDRVKNDDEHGSSKKWYSSPSLTVHNSQRTQGFSSSTVSFSNWFLRAPINPTLHHLDRQNPLMIYESCIDDLKLQYAGGYL</sequence>
<keyword evidence="3" id="KW-1185">Reference proteome</keyword>
<comment type="caution">
    <text evidence="2">The sequence shown here is derived from an EMBL/GenBank/DDBJ whole genome shotgun (WGS) entry which is preliminary data.</text>
</comment>
<proteinExistence type="predicted"/>
<protein>
    <submittedName>
        <fullName evidence="2">Uncharacterized protein</fullName>
    </submittedName>
</protein>
<feature type="region of interest" description="Disordered" evidence="1">
    <location>
        <begin position="1"/>
        <end position="37"/>
    </location>
</feature>
<organism evidence="2 3">
    <name type="scientific">Lactuca virosa</name>
    <dbReference type="NCBI Taxonomy" id="75947"/>
    <lineage>
        <taxon>Eukaryota</taxon>
        <taxon>Viridiplantae</taxon>
        <taxon>Streptophyta</taxon>
        <taxon>Embryophyta</taxon>
        <taxon>Tracheophyta</taxon>
        <taxon>Spermatophyta</taxon>
        <taxon>Magnoliopsida</taxon>
        <taxon>eudicotyledons</taxon>
        <taxon>Gunneridae</taxon>
        <taxon>Pentapetalae</taxon>
        <taxon>asterids</taxon>
        <taxon>campanulids</taxon>
        <taxon>Asterales</taxon>
        <taxon>Asteraceae</taxon>
        <taxon>Cichorioideae</taxon>
        <taxon>Cichorieae</taxon>
        <taxon>Lactucinae</taxon>
        <taxon>Lactuca</taxon>
    </lineage>
</organism>
<feature type="compositionally biased region" description="Polar residues" evidence="1">
    <location>
        <begin position="18"/>
        <end position="37"/>
    </location>
</feature>
<evidence type="ECO:0000313" key="2">
    <source>
        <dbReference type="EMBL" id="CAH1414667.1"/>
    </source>
</evidence>
<feature type="compositionally biased region" description="Basic and acidic residues" evidence="1">
    <location>
        <begin position="1"/>
        <end position="15"/>
    </location>
</feature>
<reference evidence="2 3" key="1">
    <citation type="submission" date="2022-01" db="EMBL/GenBank/DDBJ databases">
        <authorList>
            <person name="Xiong W."/>
            <person name="Schranz E."/>
        </authorList>
    </citation>
    <scope>NUCLEOTIDE SEQUENCE [LARGE SCALE GENOMIC DNA]</scope>
</reference>
<evidence type="ECO:0000313" key="3">
    <source>
        <dbReference type="Proteomes" id="UP001157418"/>
    </source>
</evidence>
<evidence type="ECO:0000256" key="1">
    <source>
        <dbReference type="SAM" id="MobiDB-lite"/>
    </source>
</evidence>
<dbReference type="Proteomes" id="UP001157418">
    <property type="component" value="Unassembled WGS sequence"/>
</dbReference>
<name>A0AAU9LJT6_9ASTR</name>
<gene>
    <name evidence="2" type="ORF">LVIROSA_LOCUS2572</name>
</gene>
<accession>A0AAU9LJT6</accession>
<dbReference type="AlphaFoldDB" id="A0AAU9LJT6"/>
<dbReference type="EMBL" id="CAKMRJ010000001">
    <property type="protein sequence ID" value="CAH1414667.1"/>
    <property type="molecule type" value="Genomic_DNA"/>
</dbReference>